<reference evidence="2 3" key="1">
    <citation type="submission" date="2024-05" db="EMBL/GenBank/DDBJ databases">
        <title>Genome sequencing and assembly of Indian major carp, Cirrhinus mrigala (Hamilton, 1822).</title>
        <authorList>
            <person name="Mohindra V."/>
            <person name="Chowdhury L.M."/>
            <person name="Lal K."/>
            <person name="Jena J.K."/>
        </authorList>
    </citation>
    <scope>NUCLEOTIDE SEQUENCE [LARGE SCALE GENOMIC DNA]</scope>
    <source>
        <strain evidence="2">CM1030</strain>
        <tissue evidence="2">Blood</tissue>
    </source>
</reference>
<proteinExistence type="predicted"/>
<dbReference type="AlphaFoldDB" id="A0ABD0R297"/>
<feature type="non-terminal residue" evidence="2">
    <location>
        <position position="1"/>
    </location>
</feature>
<evidence type="ECO:0000313" key="2">
    <source>
        <dbReference type="EMBL" id="KAL0192102.1"/>
    </source>
</evidence>
<name>A0ABD0R297_CIRMR</name>
<evidence type="ECO:0000313" key="3">
    <source>
        <dbReference type="Proteomes" id="UP001529510"/>
    </source>
</evidence>
<accession>A0ABD0R297</accession>
<gene>
    <name evidence="2" type="ORF">M9458_010398</name>
</gene>
<protein>
    <submittedName>
        <fullName evidence="2">Uncharacterized protein</fullName>
    </submittedName>
</protein>
<dbReference type="EMBL" id="JAMKFB020000005">
    <property type="protein sequence ID" value="KAL0192102.1"/>
    <property type="molecule type" value="Genomic_DNA"/>
</dbReference>
<feature type="region of interest" description="Disordered" evidence="1">
    <location>
        <begin position="1"/>
        <end position="69"/>
    </location>
</feature>
<dbReference type="Proteomes" id="UP001529510">
    <property type="component" value="Unassembled WGS sequence"/>
</dbReference>
<feature type="non-terminal residue" evidence="2">
    <location>
        <position position="69"/>
    </location>
</feature>
<feature type="compositionally biased region" description="Basic and acidic residues" evidence="1">
    <location>
        <begin position="16"/>
        <end position="29"/>
    </location>
</feature>
<comment type="caution">
    <text evidence="2">The sequence shown here is derived from an EMBL/GenBank/DDBJ whole genome shotgun (WGS) entry which is preliminary data.</text>
</comment>
<evidence type="ECO:0000256" key="1">
    <source>
        <dbReference type="SAM" id="MobiDB-lite"/>
    </source>
</evidence>
<organism evidence="2 3">
    <name type="scientific">Cirrhinus mrigala</name>
    <name type="common">Mrigala</name>
    <dbReference type="NCBI Taxonomy" id="683832"/>
    <lineage>
        <taxon>Eukaryota</taxon>
        <taxon>Metazoa</taxon>
        <taxon>Chordata</taxon>
        <taxon>Craniata</taxon>
        <taxon>Vertebrata</taxon>
        <taxon>Euteleostomi</taxon>
        <taxon>Actinopterygii</taxon>
        <taxon>Neopterygii</taxon>
        <taxon>Teleostei</taxon>
        <taxon>Ostariophysi</taxon>
        <taxon>Cypriniformes</taxon>
        <taxon>Cyprinidae</taxon>
        <taxon>Labeoninae</taxon>
        <taxon>Labeonini</taxon>
        <taxon>Cirrhinus</taxon>
    </lineage>
</organism>
<keyword evidence="3" id="KW-1185">Reference proteome</keyword>
<sequence>EEEEDDIELDGSGCDHSGDEIFPFEREMSDDVGSDVGDPEEASSVADKPKAEFTKSESPVGAPAGPEGF</sequence>
<feature type="compositionally biased region" description="Acidic residues" evidence="1">
    <location>
        <begin position="30"/>
        <end position="41"/>
    </location>
</feature>